<keyword evidence="1" id="KW-0472">Membrane</keyword>
<dbReference type="InterPro" id="IPR013216">
    <property type="entry name" value="Methyltransf_11"/>
</dbReference>
<dbReference type="SUPFAM" id="SSF53335">
    <property type="entry name" value="S-adenosyl-L-methionine-dependent methyltransferases"/>
    <property type="match status" value="1"/>
</dbReference>
<reference evidence="3" key="1">
    <citation type="journal article" date="2020" name="mSystems">
        <title>Genome- and Community-Level Interaction Insights into Carbon Utilization and Element Cycling Functions of Hydrothermarchaeota in Hydrothermal Sediment.</title>
        <authorList>
            <person name="Zhou Z."/>
            <person name="Liu Y."/>
            <person name="Xu W."/>
            <person name="Pan J."/>
            <person name="Luo Z.H."/>
            <person name="Li M."/>
        </authorList>
    </citation>
    <scope>NUCLEOTIDE SEQUENCE [LARGE SCALE GENOMIC DNA]</scope>
    <source>
        <strain evidence="3">HyVt-74</strain>
    </source>
</reference>
<proteinExistence type="predicted"/>
<gene>
    <name evidence="3" type="ORF">ENL19_00790</name>
</gene>
<evidence type="ECO:0000259" key="2">
    <source>
        <dbReference type="Pfam" id="PF08241"/>
    </source>
</evidence>
<dbReference type="CDD" id="cd02440">
    <property type="entry name" value="AdoMet_MTases"/>
    <property type="match status" value="1"/>
</dbReference>
<name>A0A7C5DCY7_UNCW3</name>
<comment type="caution">
    <text evidence="3">The sequence shown here is derived from an EMBL/GenBank/DDBJ whole genome shotgun (WGS) entry which is preliminary data.</text>
</comment>
<dbReference type="GO" id="GO:0032259">
    <property type="term" value="P:methylation"/>
    <property type="evidence" value="ECO:0007669"/>
    <property type="project" value="UniProtKB-KW"/>
</dbReference>
<keyword evidence="3" id="KW-0489">Methyltransferase</keyword>
<dbReference type="PANTHER" id="PTHR43591">
    <property type="entry name" value="METHYLTRANSFERASE"/>
    <property type="match status" value="1"/>
</dbReference>
<organism evidence="3">
    <name type="scientific">candidate division WOR-3 bacterium</name>
    <dbReference type="NCBI Taxonomy" id="2052148"/>
    <lineage>
        <taxon>Bacteria</taxon>
        <taxon>Bacteria division WOR-3</taxon>
    </lineage>
</organism>
<protein>
    <submittedName>
        <fullName evidence="3">Class I SAM-dependent methyltransferase</fullName>
    </submittedName>
</protein>
<dbReference type="InterPro" id="IPR029063">
    <property type="entry name" value="SAM-dependent_MTases_sf"/>
</dbReference>
<keyword evidence="1" id="KW-1133">Transmembrane helix</keyword>
<feature type="transmembrane region" description="Helical" evidence="1">
    <location>
        <begin position="165"/>
        <end position="186"/>
    </location>
</feature>
<evidence type="ECO:0000256" key="1">
    <source>
        <dbReference type="SAM" id="Phobius"/>
    </source>
</evidence>
<accession>A0A7C5DCY7</accession>
<sequence>MQLKLSHRYNQLRVAFNLLNECNGNIILDIGCGDGLLEQYFTDRKIIGLDISLAALYKAKKKAPWSNYIQANLRSLPIKDGCIDTVAMIAVLGGVSQCEEAIAFSEAKRVLKDGGYLVILVSQKCLPYSLLAPDRLFGGWRWRHFDVQFLQRMLMENGFNITKTIFAGGILSLSMSLLNSFWGIFWRFFSRRIMGKVFVPPLPYRFLNKIEGLEFYPFRGKLQAFARFFYLVAQKI</sequence>
<dbReference type="Gene3D" id="3.40.50.150">
    <property type="entry name" value="Vaccinia Virus protein VP39"/>
    <property type="match status" value="1"/>
</dbReference>
<evidence type="ECO:0000313" key="3">
    <source>
        <dbReference type="EMBL" id="HHE04579.1"/>
    </source>
</evidence>
<dbReference type="EMBL" id="DRTB01000052">
    <property type="protein sequence ID" value="HHE04579.1"/>
    <property type="molecule type" value="Genomic_DNA"/>
</dbReference>
<dbReference type="AlphaFoldDB" id="A0A7C5DCY7"/>
<dbReference type="Pfam" id="PF08241">
    <property type="entry name" value="Methyltransf_11"/>
    <property type="match status" value="1"/>
</dbReference>
<dbReference type="Proteomes" id="UP000886110">
    <property type="component" value="Unassembled WGS sequence"/>
</dbReference>
<keyword evidence="3" id="KW-0808">Transferase</keyword>
<feature type="domain" description="Methyltransferase type 11" evidence="2">
    <location>
        <begin position="28"/>
        <end position="119"/>
    </location>
</feature>
<keyword evidence="1" id="KW-0812">Transmembrane</keyword>
<dbReference type="GO" id="GO:0008757">
    <property type="term" value="F:S-adenosylmethionine-dependent methyltransferase activity"/>
    <property type="evidence" value="ECO:0007669"/>
    <property type="project" value="InterPro"/>
</dbReference>
<dbReference type="PANTHER" id="PTHR43591:SF110">
    <property type="entry name" value="RHODANESE DOMAIN-CONTAINING PROTEIN"/>
    <property type="match status" value="1"/>
</dbReference>